<name>A0A8S1X0E9_PAROT</name>
<sequence>MIYLCLCQKINQRIVDEQMFKDSQTKLGIYITLLLFERLIYNNPIKNVTKLNIQRCSGVLMFRRKQLS</sequence>
<reference evidence="1" key="1">
    <citation type="submission" date="2021-01" db="EMBL/GenBank/DDBJ databases">
        <authorList>
            <consortium name="Genoscope - CEA"/>
            <person name="William W."/>
        </authorList>
    </citation>
    <scope>NUCLEOTIDE SEQUENCE</scope>
</reference>
<dbReference type="Proteomes" id="UP000683925">
    <property type="component" value="Unassembled WGS sequence"/>
</dbReference>
<comment type="caution">
    <text evidence="1">The sequence shown here is derived from an EMBL/GenBank/DDBJ whole genome shotgun (WGS) entry which is preliminary data.</text>
</comment>
<keyword evidence="2" id="KW-1185">Reference proteome</keyword>
<proteinExistence type="predicted"/>
<evidence type="ECO:0000313" key="2">
    <source>
        <dbReference type="Proteomes" id="UP000683925"/>
    </source>
</evidence>
<accession>A0A8S1X0E9</accession>
<organism evidence="1 2">
    <name type="scientific">Paramecium octaurelia</name>
    <dbReference type="NCBI Taxonomy" id="43137"/>
    <lineage>
        <taxon>Eukaryota</taxon>
        <taxon>Sar</taxon>
        <taxon>Alveolata</taxon>
        <taxon>Ciliophora</taxon>
        <taxon>Intramacronucleata</taxon>
        <taxon>Oligohymenophorea</taxon>
        <taxon>Peniculida</taxon>
        <taxon>Parameciidae</taxon>
        <taxon>Paramecium</taxon>
    </lineage>
</organism>
<evidence type="ECO:0000313" key="1">
    <source>
        <dbReference type="EMBL" id="CAD8195634.1"/>
    </source>
</evidence>
<dbReference type="AlphaFoldDB" id="A0A8S1X0E9"/>
<gene>
    <name evidence="1" type="ORF">POCTA_138.1.T1090166</name>
</gene>
<protein>
    <submittedName>
        <fullName evidence="1">Uncharacterized protein</fullName>
    </submittedName>
</protein>
<dbReference type="EMBL" id="CAJJDP010000109">
    <property type="protein sequence ID" value="CAD8195634.1"/>
    <property type="molecule type" value="Genomic_DNA"/>
</dbReference>